<evidence type="ECO:0000313" key="3">
    <source>
        <dbReference type="Proteomes" id="UP000604825"/>
    </source>
</evidence>
<feature type="region of interest" description="Disordered" evidence="1">
    <location>
        <begin position="43"/>
        <end position="180"/>
    </location>
</feature>
<gene>
    <name evidence="2" type="ORF">NCGR_LOCUS16158</name>
</gene>
<feature type="compositionally biased region" description="Low complexity" evidence="1">
    <location>
        <begin position="85"/>
        <end position="101"/>
    </location>
</feature>
<feature type="compositionally biased region" description="Basic and acidic residues" evidence="1">
    <location>
        <begin position="226"/>
        <end position="248"/>
    </location>
</feature>
<dbReference type="Proteomes" id="UP000604825">
    <property type="component" value="Unassembled WGS sequence"/>
</dbReference>
<evidence type="ECO:0000313" key="2">
    <source>
        <dbReference type="EMBL" id="CAD6223765.1"/>
    </source>
</evidence>
<feature type="region of interest" description="Disordered" evidence="1">
    <location>
        <begin position="261"/>
        <end position="291"/>
    </location>
</feature>
<sequence length="291" mass="29378">MAATSCSMARRPRTVRTTRCDGRGQLIAPDGYGYCEEASRMCAGDGGADCESESLDLATSSSSSSGSEDAPLSFLTMHPTRPRGEPVSESEAEAGSAAVPGRGVAGPTASISRQRWMSDEARGPAGGSSEGALAAAKEGAVEEASEGAGDGSRKTAARAATGRVADASSDSSASLARRRWSAGSGAALAVTAAAAAAQRSRIWRRRLGVGSLAEEDAEPAAAASGEETRMLKKPLDGVGREGSLHEEDSWGMAATEEAMAVGNGNGAGGRAGGEGSRARAEGNGGRTRVRW</sequence>
<accession>A0A811NMT9</accession>
<feature type="compositionally biased region" description="Low complexity" evidence="1">
    <location>
        <begin position="157"/>
        <end position="180"/>
    </location>
</feature>
<name>A0A811NMT9_9POAL</name>
<reference evidence="2" key="1">
    <citation type="submission" date="2020-10" db="EMBL/GenBank/DDBJ databases">
        <authorList>
            <person name="Han B."/>
            <person name="Lu T."/>
            <person name="Zhao Q."/>
            <person name="Huang X."/>
            <person name="Zhao Y."/>
        </authorList>
    </citation>
    <scope>NUCLEOTIDE SEQUENCE</scope>
</reference>
<keyword evidence="3" id="KW-1185">Reference proteome</keyword>
<feature type="region of interest" description="Disordered" evidence="1">
    <location>
        <begin position="208"/>
        <end position="248"/>
    </location>
</feature>
<proteinExistence type="predicted"/>
<feature type="compositionally biased region" description="Gly residues" evidence="1">
    <location>
        <begin position="263"/>
        <end position="275"/>
    </location>
</feature>
<dbReference type="EMBL" id="CAJGYO010000004">
    <property type="protein sequence ID" value="CAD6223765.1"/>
    <property type="molecule type" value="Genomic_DNA"/>
</dbReference>
<protein>
    <submittedName>
        <fullName evidence="2">Uncharacterized protein</fullName>
    </submittedName>
</protein>
<comment type="caution">
    <text evidence="2">The sequence shown here is derived from an EMBL/GenBank/DDBJ whole genome shotgun (WGS) entry which is preliminary data.</text>
</comment>
<dbReference type="AlphaFoldDB" id="A0A811NMT9"/>
<feature type="compositionally biased region" description="Low complexity" evidence="1">
    <location>
        <begin position="55"/>
        <end position="73"/>
    </location>
</feature>
<evidence type="ECO:0000256" key="1">
    <source>
        <dbReference type="SAM" id="MobiDB-lite"/>
    </source>
</evidence>
<organism evidence="2 3">
    <name type="scientific">Miscanthus lutarioriparius</name>
    <dbReference type="NCBI Taxonomy" id="422564"/>
    <lineage>
        <taxon>Eukaryota</taxon>
        <taxon>Viridiplantae</taxon>
        <taxon>Streptophyta</taxon>
        <taxon>Embryophyta</taxon>
        <taxon>Tracheophyta</taxon>
        <taxon>Spermatophyta</taxon>
        <taxon>Magnoliopsida</taxon>
        <taxon>Liliopsida</taxon>
        <taxon>Poales</taxon>
        <taxon>Poaceae</taxon>
        <taxon>PACMAD clade</taxon>
        <taxon>Panicoideae</taxon>
        <taxon>Andropogonodae</taxon>
        <taxon>Andropogoneae</taxon>
        <taxon>Saccharinae</taxon>
        <taxon>Miscanthus</taxon>
    </lineage>
</organism>